<proteinExistence type="predicted"/>
<evidence type="ECO:0000313" key="1">
    <source>
        <dbReference type="EMBL" id="QHU33340.1"/>
    </source>
</evidence>
<reference evidence="1" key="1">
    <citation type="journal article" date="2020" name="Nature">
        <title>Giant virus diversity and host interactions through global metagenomics.</title>
        <authorList>
            <person name="Schulz F."/>
            <person name="Roux S."/>
            <person name="Paez-Espino D."/>
            <person name="Jungbluth S."/>
            <person name="Walsh D.A."/>
            <person name="Denef V.J."/>
            <person name="McMahon K.D."/>
            <person name="Konstantinidis K.T."/>
            <person name="Eloe-Fadrosh E.A."/>
            <person name="Kyrpides N.C."/>
            <person name="Woyke T."/>
        </authorList>
    </citation>
    <scope>NUCLEOTIDE SEQUENCE</scope>
    <source>
        <strain evidence="1">GVMAG-S-1014582-52</strain>
    </source>
</reference>
<dbReference type="AlphaFoldDB" id="A0A6C0LSI6"/>
<name>A0A6C0LSI6_9ZZZZ</name>
<sequence>MDLIGATNIQGLIDSIGPTNSTDMIELTDLSTGATKLTESTI</sequence>
<dbReference type="EMBL" id="MN740556">
    <property type="protein sequence ID" value="QHU33340.1"/>
    <property type="molecule type" value="Genomic_DNA"/>
</dbReference>
<accession>A0A6C0LSI6</accession>
<organism evidence="1">
    <name type="scientific">viral metagenome</name>
    <dbReference type="NCBI Taxonomy" id="1070528"/>
    <lineage>
        <taxon>unclassified sequences</taxon>
        <taxon>metagenomes</taxon>
        <taxon>organismal metagenomes</taxon>
    </lineage>
</organism>
<protein>
    <submittedName>
        <fullName evidence="1">Uncharacterized protein</fullName>
    </submittedName>
</protein>